<keyword evidence="3" id="KW-0067">ATP-binding</keyword>
<dbReference type="InterPro" id="IPR036890">
    <property type="entry name" value="HATPase_C_sf"/>
</dbReference>
<reference evidence="3" key="1">
    <citation type="submission" date="2023-01" db="EMBL/GenBank/DDBJ databases">
        <title>Draft genome sequence of Nocardiopsis sp. LSu2-4 isolated from halophytes.</title>
        <authorList>
            <person name="Duangmal K."/>
            <person name="Chantavorakit T."/>
        </authorList>
    </citation>
    <scope>NUCLEOTIDE SEQUENCE</scope>
    <source>
        <strain evidence="3">LSu2-4</strain>
    </source>
</reference>
<dbReference type="RefSeq" id="WP_270676792.1">
    <property type="nucleotide sequence ID" value="NZ_JAQFWP010000009.1"/>
</dbReference>
<dbReference type="CDD" id="cd16936">
    <property type="entry name" value="HATPase_RsbW-like"/>
    <property type="match status" value="1"/>
</dbReference>
<keyword evidence="3" id="KW-0547">Nucleotide-binding</keyword>
<accession>A0ABT4THV2</accession>
<protein>
    <submittedName>
        <fullName evidence="3">ATP-binding protein</fullName>
    </submittedName>
</protein>
<dbReference type="InterPro" id="IPR003594">
    <property type="entry name" value="HATPase_dom"/>
</dbReference>
<sequence>MSDLSCGPLVLSEREQLPCTYDGLRIARSLTRIRLRPLWADSLVDDAELCVDEAFCNARRHTRSGHPGGTVTLALYAAADGPLYIDLTDAGPVRPGDRPRVRAAALDTDVESGRGMFLIDSLAAHWLYISRADGGCLSLTLLTPDRAPVPVR</sequence>
<dbReference type="GO" id="GO:0005524">
    <property type="term" value="F:ATP binding"/>
    <property type="evidence" value="ECO:0007669"/>
    <property type="project" value="UniProtKB-KW"/>
</dbReference>
<keyword evidence="1" id="KW-0808">Transferase</keyword>
<gene>
    <name evidence="3" type="ORF">O4U47_07030</name>
</gene>
<keyword evidence="1" id="KW-0723">Serine/threonine-protein kinase</keyword>
<keyword evidence="4" id="KW-1185">Reference proteome</keyword>
<comment type="caution">
    <text evidence="3">The sequence shown here is derived from an EMBL/GenBank/DDBJ whole genome shotgun (WGS) entry which is preliminary data.</text>
</comment>
<proteinExistence type="predicted"/>
<dbReference type="Gene3D" id="3.30.565.10">
    <property type="entry name" value="Histidine kinase-like ATPase, C-terminal domain"/>
    <property type="match status" value="1"/>
</dbReference>
<dbReference type="InterPro" id="IPR050267">
    <property type="entry name" value="Anti-sigma-factor_SerPK"/>
</dbReference>
<evidence type="ECO:0000256" key="1">
    <source>
        <dbReference type="ARBA" id="ARBA00022527"/>
    </source>
</evidence>
<evidence type="ECO:0000259" key="2">
    <source>
        <dbReference type="Pfam" id="PF13581"/>
    </source>
</evidence>
<feature type="domain" description="Histidine kinase/HSP90-like ATPase" evidence="2">
    <location>
        <begin position="26"/>
        <end position="140"/>
    </location>
</feature>
<name>A0ABT4THV2_9ACTN</name>
<evidence type="ECO:0000313" key="3">
    <source>
        <dbReference type="EMBL" id="MDA2804262.1"/>
    </source>
</evidence>
<dbReference type="Pfam" id="PF13581">
    <property type="entry name" value="HATPase_c_2"/>
    <property type="match status" value="1"/>
</dbReference>
<dbReference type="Proteomes" id="UP001165685">
    <property type="component" value="Unassembled WGS sequence"/>
</dbReference>
<keyword evidence="1" id="KW-0418">Kinase</keyword>
<dbReference type="SUPFAM" id="SSF55874">
    <property type="entry name" value="ATPase domain of HSP90 chaperone/DNA topoisomerase II/histidine kinase"/>
    <property type="match status" value="1"/>
</dbReference>
<dbReference type="PANTHER" id="PTHR35526:SF3">
    <property type="entry name" value="ANTI-SIGMA-F FACTOR RSBW"/>
    <property type="match status" value="1"/>
</dbReference>
<dbReference type="PANTHER" id="PTHR35526">
    <property type="entry name" value="ANTI-SIGMA-F FACTOR RSBW-RELATED"/>
    <property type="match status" value="1"/>
</dbReference>
<evidence type="ECO:0000313" key="4">
    <source>
        <dbReference type="Proteomes" id="UP001165685"/>
    </source>
</evidence>
<dbReference type="EMBL" id="JAQFWP010000009">
    <property type="protein sequence ID" value="MDA2804262.1"/>
    <property type="molecule type" value="Genomic_DNA"/>
</dbReference>
<organism evidence="3 4">
    <name type="scientific">Nocardiopsis suaedae</name>
    <dbReference type="NCBI Taxonomy" id="3018444"/>
    <lineage>
        <taxon>Bacteria</taxon>
        <taxon>Bacillati</taxon>
        <taxon>Actinomycetota</taxon>
        <taxon>Actinomycetes</taxon>
        <taxon>Streptosporangiales</taxon>
        <taxon>Nocardiopsidaceae</taxon>
        <taxon>Nocardiopsis</taxon>
    </lineage>
</organism>